<evidence type="ECO:0000313" key="3">
    <source>
        <dbReference type="Proteomes" id="UP000634529"/>
    </source>
</evidence>
<dbReference type="Proteomes" id="UP000634529">
    <property type="component" value="Unassembled WGS sequence"/>
</dbReference>
<keyword evidence="3" id="KW-1185">Reference proteome</keyword>
<organism evidence="2 3">
    <name type="scientific">Paenibacillus arenosi</name>
    <dbReference type="NCBI Taxonomy" id="2774142"/>
    <lineage>
        <taxon>Bacteria</taxon>
        <taxon>Bacillati</taxon>
        <taxon>Bacillota</taxon>
        <taxon>Bacilli</taxon>
        <taxon>Bacillales</taxon>
        <taxon>Paenibacillaceae</taxon>
        <taxon>Paenibacillus</taxon>
    </lineage>
</organism>
<feature type="compositionally biased region" description="Polar residues" evidence="1">
    <location>
        <begin position="115"/>
        <end position="129"/>
    </location>
</feature>
<reference evidence="2 3" key="1">
    <citation type="submission" date="2020-09" db="EMBL/GenBank/DDBJ databases">
        <title>Paenibacillus sp. CAU 1523 isolated from sand of Haeundae Beach.</title>
        <authorList>
            <person name="Kim W."/>
        </authorList>
    </citation>
    <scope>NUCLEOTIDE SEQUENCE [LARGE SCALE GENOMIC DNA]</scope>
    <source>
        <strain evidence="2 3">CAU 1523</strain>
    </source>
</reference>
<keyword evidence="2" id="KW-0167">Capsid protein</keyword>
<evidence type="ECO:0000256" key="1">
    <source>
        <dbReference type="SAM" id="MobiDB-lite"/>
    </source>
</evidence>
<feature type="region of interest" description="Disordered" evidence="1">
    <location>
        <begin position="102"/>
        <end position="149"/>
    </location>
</feature>
<dbReference type="EMBL" id="JACYTN010000003">
    <property type="protein sequence ID" value="MBD8497869.1"/>
    <property type="molecule type" value="Genomic_DNA"/>
</dbReference>
<proteinExistence type="predicted"/>
<protein>
    <submittedName>
        <fullName evidence="2">Spore coat protein</fullName>
    </submittedName>
</protein>
<name>A0ABR9AW25_9BACL</name>
<sequence>MRFFIRWLRMLAAFIVISVITSLLTIGTTALVVDQYLQTTIQQFQLPIEKKPLTAMSLWSSLWNGAKLEQPIGDIETRENAQSNEQPPNRAKAQQGIMREQQLPGGRSGNEAEAPNTSGAGAQNGSTSDADAAMPVWGGSMNESAESGNRVLVTPEAIVEGKDKLTEQTKEKLFSTLMKKLPADDWQRISTLMEEGLTATELIEMEQILAKHLNDEEYKQMREILTGSSKQTQQAQANEGSTNNSSTNSREDTELQ</sequence>
<gene>
    <name evidence="2" type="ORF">IFO66_06050</name>
</gene>
<dbReference type="RefSeq" id="WP_192024294.1">
    <property type="nucleotide sequence ID" value="NZ_JACYTN010000003.1"/>
</dbReference>
<keyword evidence="2" id="KW-0946">Virion</keyword>
<evidence type="ECO:0000313" key="2">
    <source>
        <dbReference type="EMBL" id="MBD8497869.1"/>
    </source>
</evidence>
<accession>A0ABR9AW25</accession>
<feature type="region of interest" description="Disordered" evidence="1">
    <location>
        <begin position="220"/>
        <end position="256"/>
    </location>
</feature>
<comment type="caution">
    <text evidence="2">The sequence shown here is derived from an EMBL/GenBank/DDBJ whole genome shotgun (WGS) entry which is preliminary data.</text>
</comment>
<feature type="compositionally biased region" description="Polar residues" evidence="1">
    <location>
        <begin position="226"/>
        <end position="240"/>
    </location>
</feature>